<sequence length="135" mass="13728">MPVDAALGRWRCRPAVGMGLERDADEHEQQVDVVSSVGPTTASTLSTAIVGGRHARSNDEPPAQDTSDKVYGALIESCQSHSTDGRCGPRERPGEGAGLELVAAGFGLAGAPLPGVAAQVEDAVRADAAVIPADG</sequence>
<evidence type="ECO:0000313" key="2">
    <source>
        <dbReference type="Proteomes" id="UP001500037"/>
    </source>
</evidence>
<accession>A0ABN1WBT8</accession>
<dbReference type="Proteomes" id="UP001500037">
    <property type="component" value="Unassembled WGS sequence"/>
</dbReference>
<gene>
    <name evidence="1" type="ORF">GCM10009665_39720</name>
</gene>
<evidence type="ECO:0000313" key="1">
    <source>
        <dbReference type="EMBL" id="GAA1244917.1"/>
    </source>
</evidence>
<protein>
    <submittedName>
        <fullName evidence="1">Uncharacterized protein</fullName>
    </submittedName>
</protein>
<keyword evidence="2" id="KW-1185">Reference proteome</keyword>
<reference evidence="1 2" key="1">
    <citation type="journal article" date="2019" name="Int. J. Syst. Evol. Microbiol.">
        <title>The Global Catalogue of Microorganisms (GCM) 10K type strain sequencing project: providing services to taxonomists for standard genome sequencing and annotation.</title>
        <authorList>
            <consortium name="The Broad Institute Genomics Platform"/>
            <consortium name="The Broad Institute Genome Sequencing Center for Infectious Disease"/>
            <person name="Wu L."/>
            <person name="Ma J."/>
        </authorList>
    </citation>
    <scope>NUCLEOTIDE SEQUENCE [LARGE SCALE GENOMIC DNA]</scope>
    <source>
        <strain evidence="1 2">JCM 13004</strain>
    </source>
</reference>
<organism evidence="1 2">
    <name type="scientific">Kitasatospora nipponensis</name>
    <dbReference type="NCBI Taxonomy" id="258049"/>
    <lineage>
        <taxon>Bacteria</taxon>
        <taxon>Bacillati</taxon>
        <taxon>Actinomycetota</taxon>
        <taxon>Actinomycetes</taxon>
        <taxon>Kitasatosporales</taxon>
        <taxon>Streptomycetaceae</taxon>
        <taxon>Kitasatospora</taxon>
    </lineage>
</organism>
<name>A0ABN1WBT8_9ACTN</name>
<proteinExistence type="predicted"/>
<dbReference type="EMBL" id="BAAALF010000069">
    <property type="protein sequence ID" value="GAA1244917.1"/>
    <property type="molecule type" value="Genomic_DNA"/>
</dbReference>
<comment type="caution">
    <text evidence="1">The sequence shown here is derived from an EMBL/GenBank/DDBJ whole genome shotgun (WGS) entry which is preliminary data.</text>
</comment>